<protein>
    <submittedName>
        <fullName evidence="3">Uncharacterized protein</fullName>
    </submittedName>
</protein>
<keyword evidence="4" id="KW-1185">Reference proteome</keyword>
<evidence type="ECO:0000313" key="3">
    <source>
        <dbReference type="EMBL" id="KAJ4385280.1"/>
    </source>
</evidence>
<feature type="signal peptide" evidence="2">
    <location>
        <begin position="1"/>
        <end position="16"/>
    </location>
</feature>
<evidence type="ECO:0000256" key="2">
    <source>
        <dbReference type="SAM" id="SignalP"/>
    </source>
</evidence>
<evidence type="ECO:0000313" key="4">
    <source>
        <dbReference type="Proteomes" id="UP001140453"/>
    </source>
</evidence>
<feature type="region of interest" description="Disordered" evidence="1">
    <location>
        <begin position="58"/>
        <end position="84"/>
    </location>
</feature>
<dbReference type="EMBL" id="JAPEVB010000008">
    <property type="protein sequence ID" value="KAJ4385280.1"/>
    <property type="molecule type" value="Genomic_DNA"/>
</dbReference>
<accession>A0A9W8YJ35</accession>
<organism evidence="3 4">
    <name type="scientific">Gnomoniopsis smithogilvyi</name>
    <dbReference type="NCBI Taxonomy" id="1191159"/>
    <lineage>
        <taxon>Eukaryota</taxon>
        <taxon>Fungi</taxon>
        <taxon>Dikarya</taxon>
        <taxon>Ascomycota</taxon>
        <taxon>Pezizomycotina</taxon>
        <taxon>Sordariomycetes</taxon>
        <taxon>Sordariomycetidae</taxon>
        <taxon>Diaporthales</taxon>
        <taxon>Gnomoniaceae</taxon>
        <taxon>Gnomoniopsis</taxon>
    </lineage>
</organism>
<sequence>MFALIALAIRLRTLTATVESMPYSGSALFGSTLPAKIDSRAAISRIKCYRTSNVASLRSPAVGSSCDGTYARDRRRGGDKGDKNGRLWDVEALAAQGIGEGRVLALRKVADPVDDAQVKEHGWQAEAVAVGGEGV</sequence>
<gene>
    <name evidence="3" type="ORF">N0V93_010341</name>
</gene>
<feature type="chain" id="PRO_5040830727" evidence="2">
    <location>
        <begin position="17"/>
        <end position="135"/>
    </location>
</feature>
<evidence type="ECO:0000256" key="1">
    <source>
        <dbReference type="SAM" id="MobiDB-lite"/>
    </source>
</evidence>
<name>A0A9W8YJ35_9PEZI</name>
<comment type="caution">
    <text evidence="3">The sequence shown here is derived from an EMBL/GenBank/DDBJ whole genome shotgun (WGS) entry which is preliminary data.</text>
</comment>
<keyword evidence="2" id="KW-0732">Signal</keyword>
<dbReference type="Proteomes" id="UP001140453">
    <property type="component" value="Unassembled WGS sequence"/>
</dbReference>
<dbReference type="AlphaFoldDB" id="A0A9W8YJ35"/>
<feature type="compositionally biased region" description="Basic and acidic residues" evidence="1">
    <location>
        <begin position="70"/>
        <end position="84"/>
    </location>
</feature>
<proteinExistence type="predicted"/>
<reference evidence="3" key="1">
    <citation type="submission" date="2022-10" db="EMBL/GenBank/DDBJ databases">
        <title>Tapping the CABI collections for fungal endophytes: first genome assemblies for Collariella, Neodidymelliopsis, Ascochyta clinopodiicola, Didymella pomorum, Didymosphaeria variabile, Neocosmospora piperis and Neocucurbitaria cava.</title>
        <authorList>
            <person name="Hill R."/>
        </authorList>
    </citation>
    <scope>NUCLEOTIDE SEQUENCE</scope>
    <source>
        <strain evidence="3">IMI 355082</strain>
    </source>
</reference>